<evidence type="ECO:0000256" key="7">
    <source>
        <dbReference type="ARBA" id="ARBA00022729"/>
    </source>
</evidence>
<evidence type="ECO:0000313" key="18">
    <source>
        <dbReference type="EMBL" id="OZY86604.1"/>
    </source>
</evidence>
<keyword evidence="8" id="KW-0378">Hydrolase</keyword>
<dbReference type="SUPFAM" id="SSF69189">
    <property type="entry name" value="Penicillin-binding protein associated domain"/>
    <property type="match status" value="1"/>
</dbReference>
<evidence type="ECO:0000256" key="14">
    <source>
        <dbReference type="PIRSR" id="PIRSR618044-2"/>
    </source>
</evidence>
<evidence type="ECO:0000256" key="1">
    <source>
        <dbReference type="ARBA" id="ARBA00003217"/>
    </source>
</evidence>
<comment type="pathway">
    <text evidence="2">Cell wall biogenesis; peptidoglycan biosynthesis.</text>
</comment>
<dbReference type="EC" id="3.4.16.4" evidence="4"/>
<evidence type="ECO:0000256" key="16">
    <source>
        <dbReference type="SAM" id="SignalP"/>
    </source>
</evidence>
<feature type="active site" description="Acyl-ester intermediate" evidence="13">
    <location>
        <position position="82"/>
    </location>
</feature>
<comment type="similarity">
    <text evidence="3 15">Belongs to the peptidase S11 family.</text>
</comment>
<comment type="function">
    <text evidence="1">Removes C-terminal D-alanyl residues from sugar-peptide cell wall precursors.</text>
</comment>
<accession>A0A266Q9P5</accession>
<dbReference type="InterPro" id="IPR012907">
    <property type="entry name" value="Peptidase_S11_C"/>
</dbReference>
<feature type="chain" id="PRO_5013238397" description="serine-type D-Ala-D-Ala carboxypeptidase" evidence="16">
    <location>
        <begin position="20"/>
        <end position="404"/>
    </location>
</feature>
<evidence type="ECO:0000256" key="13">
    <source>
        <dbReference type="PIRSR" id="PIRSR618044-1"/>
    </source>
</evidence>
<evidence type="ECO:0000256" key="8">
    <source>
        <dbReference type="ARBA" id="ARBA00022801"/>
    </source>
</evidence>
<evidence type="ECO:0000256" key="9">
    <source>
        <dbReference type="ARBA" id="ARBA00022960"/>
    </source>
</evidence>
<feature type="active site" description="Proton acceptor" evidence="13">
    <location>
        <position position="85"/>
    </location>
</feature>
<keyword evidence="11" id="KW-0961">Cell wall biogenesis/degradation</keyword>
<dbReference type="PANTHER" id="PTHR21581">
    <property type="entry name" value="D-ALANYL-D-ALANINE CARBOXYPEPTIDASE"/>
    <property type="match status" value="1"/>
</dbReference>
<dbReference type="Pfam" id="PF00768">
    <property type="entry name" value="Peptidase_S11"/>
    <property type="match status" value="1"/>
</dbReference>
<evidence type="ECO:0000256" key="12">
    <source>
        <dbReference type="ARBA" id="ARBA00034000"/>
    </source>
</evidence>
<evidence type="ECO:0000256" key="4">
    <source>
        <dbReference type="ARBA" id="ARBA00012448"/>
    </source>
</evidence>
<name>A0A266Q9P5_9GAMM</name>
<reference evidence="19" key="1">
    <citation type="submission" date="2017-05" db="EMBL/GenBank/DDBJ databases">
        <authorList>
            <person name="Barney B.M."/>
        </authorList>
    </citation>
    <scope>NUCLEOTIDE SEQUENCE [LARGE SCALE GENOMIC DNA]</scope>
    <source>
        <strain evidence="19">PSBB022</strain>
    </source>
</reference>
<keyword evidence="10" id="KW-0573">Peptidoglycan synthesis</keyword>
<dbReference type="InterPro" id="IPR001967">
    <property type="entry name" value="Peptidase_S11_N"/>
</dbReference>
<comment type="catalytic activity">
    <reaction evidence="12">
        <text>Preferential cleavage: (Ac)2-L-Lys-D-Ala-|-D-Ala. Also transpeptidation of peptidyl-alanyl moieties that are N-acyl substituents of D-alanine.</text>
        <dbReference type="EC" id="3.4.16.4"/>
    </reaction>
</comment>
<dbReference type="UniPathway" id="UPA00219"/>
<dbReference type="Proteomes" id="UP000216101">
    <property type="component" value="Unassembled WGS sequence"/>
</dbReference>
<dbReference type="InterPro" id="IPR037167">
    <property type="entry name" value="Peptidase_S11_C_sf"/>
</dbReference>
<evidence type="ECO:0000256" key="11">
    <source>
        <dbReference type="ARBA" id="ARBA00023316"/>
    </source>
</evidence>
<keyword evidence="5 18" id="KW-0121">Carboxypeptidase</keyword>
<dbReference type="Pfam" id="PF07943">
    <property type="entry name" value="PBP5_C"/>
    <property type="match status" value="1"/>
</dbReference>
<feature type="signal peptide" evidence="16">
    <location>
        <begin position="1"/>
        <end position="19"/>
    </location>
</feature>
<dbReference type="SUPFAM" id="SSF56601">
    <property type="entry name" value="beta-lactamase/transpeptidase-like"/>
    <property type="match status" value="1"/>
</dbReference>
<evidence type="ECO:0000259" key="17">
    <source>
        <dbReference type="SMART" id="SM00936"/>
    </source>
</evidence>
<evidence type="ECO:0000313" key="19">
    <source>
        <dbReference type="Proteomes" id="UP000216101"/>
    </source>
</evidence>
<protein>
    <recommendedName>
        <fullName evidence="4">serine-type D-Ala-D-Ala carboxypeptidase</fullName>
        <ecNumber evidence="4">3.4.16.4</ecNumber>
    </recommendedName>
</protein>
<evidence type="ECO:0000256" key="3">
    <source>
        <dbReference type="ARBA" id="ARBA00007164"/>
    </source>
</evidence>
<proteinExistence type="inferred from homology"/>
<keyword evidence="6" id="KW-0645">Protease</keyword>
<feature type="domain" description="Peptidase S11 D-Ala-D-Ala carboxypeptidase A C-terminal" evidence="17">
    <location>
        <begin position="294"/>
        <end position="384"/>
    </location>
</feature>
<feature type="binding site" evidence="14">
    <location>
        <position position="244"/>
    </location>
    <ligand>
        <name>substrate</name>
    </ligand>
</feature>
<dbReference type="STRING" id="1209072.GCA_000766945_01344"/>
<dbReference type="InterPro" id="IPR015956">
    <property type="entry name" value="Peniciliin-bd_prot_C_sf"/>
</dbReference>
<dbReference type="SMART" id="SM00936">
    <property type="entry name" value="PBP5_C"/>
    <property type="match status" value="1"/>
</dbReference>
<dbReference type="GO" id="GO:0008360">
    <property type="term" value="P:regulation of cell shape"/>
    <property type="evidence" value="ECO:0007669"/>
    <property type="project" value="UniProtKB-KW"/>
</dbReference>
<dbReference type="GO" id="GO:0006508">
    <property type="term" value="P:proteolysis"/>
    <property type="evidence" value="ECO:0007669"/>
    <property type="project" value="UniProtKB-KW"/>
</dbReference>
<dbReference type="PRINTS" id="PR00725">
    <property type="entry name" value="DADACBPTASE1"/>
</dbReference>
<dbReference type="GO" id="GO:0009252">
    <property type="term" value="P:peptidoglycan biosynthetic process"/>
    <property type="evidence" value="ECO:0007669"/>
    <property type="project" value="UniProtKB-UniPathway"/>
</dbReference>
<dbReference type="EMBL" id="NHNI01000001">
    <property type="protein sequence ID" value="OZY86604.1"/>
    <property type="molecule type" value="Genomic_DNA"/>
</dbReference>
<dbReference type="PANTHER" id="PTHR21581:SF6">
    <property type="entry name" value="TRAFFICKING PROTEIN PARTICLE COMPLEX SUBUNIT 12"/>
    <property type="match status" value="1"/>
</dbReference>
<dbReference type="AlphaFoldDB" id="A0A266Q9P5"/>
<feature type="active site" evidence="13">
    <location>
        <position position="142"/>
    </location>
</feature>
<gene>
    <name evidence="18" type="ORF">CBP51_06180</name>
</gene>
<dbReference type="Gene3D" id="3.40.710.10">
    <property type="entry name" value="DD-peptidase/beta-lactamase superfamily"/>
    <property type="match status" value="1"/>
</dbReference>
<dbReference type="RefSeq" id="WP_094984234.1">
    <property type="nucleotide sequence ID" value="NZ_NHNI01000001.1"/>
</dbReference>
<dbReference type="GO" id="GO:0009002">
    <property type="term" value="F:serine-type D-Ala-D-Ala carboxypeptidase activity"/>
    <property type="evidence" value="ECO:0007669"/>
    <property type="project" value="UniProtKB-EC"/>
</dbReference>
<keyword evidence="7 16" id="KW-0732">Signal</keyword>
<dbReference type="InterPro" id="IPR018044">
    <property type="entry name" value="Peptidase_S11"/>
</dbReference>
<evidence type="ECO:0000256" key="2">
    <source>
        <dbReference type="ARBA" id="ARBA00004752"/>
    </source>
</evidence>
<keyword evidence="19" id="KW-1185">Reference proteome</keyword>
<evidence type="ECO:0000256" key="10">
    <source>
        <dbReference type="ARBA" id="ARBA00022984"/>
    </source>
</evidence>
<evidence type="ECO:0000256" key="6">
    <source>
        <dbReference type="ARBA" id="ARBA00022670"/>
    </source>
</evidence>
<evidence type="ECO:0000256" key="15">
    <source>
        <dbReference type="RuleBase" id="RU004016"/>
    </source>
</evidence>
<dbReference type="InterPro" id="IPR012338">
    <property type="entry name" value="Beta-lactam/transpept-like"/>
</dbReference>
<dbReference type="Gene3D" id="2.60.410.10">
    <property type="entry name" value="D-Ala-D-Ala carboxypeptidase, C-terminal domain"/>
    <property type="match status" value="1"/>
</dbReference>
<evidence type="ECO:0000256" key="5">
    <source>
        <dbReference type="ARBA" id="ARBA00022645"/>
    </source>
</evidence>
<sequence length="404" mass="43804">MIKQLVASMLLASSSLSFAQQPTAPVPSATLPTPAPGQVVEQQPQAIPAAPQLAATGYILVDATTGAIVAEFNSSERLPPASLTKMMSSYLVVDEIEKGRISEDSLVNISVKAWKMGGSRMYVKEGTQVPVIDLLRGVIIQSGNDATVALAEYVSGNEDAFVDLMNQTAARMGMTNTHFENSSGWPAEGHLTTAKDLAVLARAIINDHPTHYPLHAEKHFTYNNIRQPNRNTLLFRDDAVDGLKTGHTDEAGYCLVASAKRDNTRFIAVVMGTANERARAAETEKLLAYGFRYFQTTPLYQAGQQVGTSRVWAGQADEVSLAIPKDIVLTLPKGREQSLQAKMHINEVIKAPIAVGQELGNLTVELDGQLLVNTPIVAVQAIEEAGFFARLLDNLKLFFRNLFS</sequence>
<comment type="caution">
    <text evidence="18">The sequence shown here is derived from an EMBL/GenBank/DDBJ whole genome shotgun (WGS) entry which is preliminary data.</text>
</comment>
<dbReference type="GO" id="GO:0071555">
    <property type="term" value="P:cell wall organization"/>
    <property type="evidence" value="ECO:0007669"/>
    <property type="project" value="UniProtKB-KW"/>
</dbReference>
<organism evidence="18 19">
    <name type="scientific">Cellvibrio mixtus</name>
    <dbReference type="NCBI Taxonomy" id="39650"/>
    <lineage>
        <taxon>Bacteria</taxon>
        <taxon>Pseudomonadati</taxon>
        <taxon>Pseudomonadota</taxon>
        <taxon>Gammaproteobacteria</taxon>
        <taxon>Cellvibrionales</taxon>
        <taxon>Cellvibrionaceae</taxon>
        <taxon>Cellvibrio</taxon>
    </lineage>
</organism>
<keyword evidence="9" id="KW-0133">Cell shape</keyword>